<protein>
    <submittedName>
        <fullName evidence="5">Putative ABC transport system ATP-binding protein</fullName>
    </submittedName>
</protein>
<dbReference type="InterPro" id="IPR015854">
    <property type="entry name" value="ABC_transpr_LolD-like"/>
</dbReference>
<sequence length="230" mass="26351">MIRVKNLQKSYQMGKESLTILHQATFTIRQGEFVAVVGPSGSGKSTLMHILGCLDRPTSGEYWFHDQDTSQLTGYELAQLRNRKIGFVFQNFHLLPRMTARQNVELPMMYAGMKRAERRKRAEDLLETLGLSERLHHLPNELSGGQKQRVAIARALANRPELLLADEPTGALDSTTSHEILEIFQELHQSGVTLLIITHDYRVAQYAKRHLFVEDGFVSERTWEDIHERN</sequence>
<dbReference type="PANTHER" id="PTHR24220:SF692">
    <property type="entry name" value="ABC TRANSPORTER DOMAIN-CONTAINING PROTEIN"/>
    <property type="match status" value="1"/>
</dbReference>
<dbReference type="InterPro" id="IPR017871">
    <property type="entry name" value="ABC_transporter-like_CS"/>
</dbReference>
<dbReference type="FunFam" id="3.40.50.300:FF:000032">
    <property type="entry name" value="Export ABC transporter ATP-binding protein"/>
    <property type="match status" value="1"/>
</dbReference>
<dbReference type="STRING" id="1830138.SAMN05443507_12254"/>
<dbReference type="GO" id="GO:0098796">
    <property type="term" value="C:membrane protein complex"/>
    <property type="evidence" value="ECO:0007669"/>
    <property type="project" value="UniProtKB-ARBA"/>
</dbReference>
<keyword evidence="3 5" id="KW-0067">ATP-binding</keyword>
<evidence type="ECO:0000259" key="4">
    <source>
        <dbReference type="PROSITE" id="PS50893"/>
    </source>
</evidence>
<name>A0A1M6VA35_9BACL</name>
<gene>
    <name evidence="5" type="ORF">SAMN05443507_12254</name>
</gene>
<dbReference type="GO" id="GO:0016887">
    <property type="term" value="F:ATP hydrolysis activity"/>
    <property type="evidence" value="ECO:0007669"/>
    <property type="project" value="InterPro"/>
</dbReference>
<dbReference type="RefSeq" id="WP_072874847.1">
    <property type="nucleotide sequence ID" value="NZ_FRAF01000022.1"/>
</dbReference>
<dbReference type="Proteomes" id="UP000184016">
    <property type="component" value="Unassembled WGS sequence"/>
</dbReference>
<dbReference type="GO" id="GO:0005886">
    <property type="term" value="C:plasma membrane"/>
    <property type="evidence" value="ECO:0007669"/>
    <property type="project" value="TreeGrafter"/>
</dbReference>
<dbReference type="SMART" id="SM00382">
    <property type="entry name" value="AAA"/>
    <property type="match status" value="1"/>
</dbReference>
<keyword evidence="1" id="KW-0813">Transport</keyword>
<organism evidence="5 6">
    <name type="scientific">Alicyclobacillus tolerans</name>
    <dbReference type="NCBI Taxonomy" id="90970"/>
    <lineage>
        <taxon>Bacteria</taxon>
        <taxon>Bacillati</taxon>
        <taxon>Bacillota</taxon>
        <taxon>Bacilli</taxon>
        <taxon>Bacillales</taxon>
        <taxon>Alicyclobacillaceae</taxon>
        <taxon>Alicyclobacillus</taxon>
    </lineage>
</organism>
<dbReference type="EMBL" id="FRAF01000022">
    <property type="protein sequence ID" value="SHK78241.1"/>
    <property type="molecule type" value="Genomic_DNA"/>
</dbReference>
<dbReference type="GO" id="GO:0005524">
    <property type="term" value="F:ATP binding"/>
    <property type="evidence" value="ECO:0007669"/>
    <property type="project" value="UniProtKB-KW"/>
</dbReference>
<feature type="domain" description="ABC transporter" evidence="4">
    <location>
        <begin position="2"/>
        <end position="228"/>
    </location>
</feature>
<dbReference type="OrthoDB" id="9802264at2"/>
<dbReference type="InterPro" id="IPR017911">
    <property type="entry name" value="MacB-like_ATP-bd"/>
</dbReference>
<dbReference type="InterPro" id="IPR027417">
    <property type="entry name" value="P-loop_NTPase"/>
</dbReference>
<keyword evidence="2" id="KW-0547">Nucleotide-binding</keyword>
<reference evidence="6" key="1">
    <citation type="submission" date="2016-11" db="EMBL/GenBank/DDBJ databases">
        <authorList>
            <person name="Varghese N."/>
            <person name="Submissions S."/>
        </authorList>
    </citation>
    <scope>NUCLEOTIDE SEQUENCE [LARGE SCALE GENOMIC DNA]</scope>
    <source>
        <strain evidence="6">USBA-503</strain>
    </source>
</reference>
<evidence type="ECO:0000313" key="6">
    <source>
        <dbReference type="Proteomes" id="UP000184016"/>
    </source>
</evidence>
<keyword evidence="6" id="KW-1185">Reference proteome</keyword>
<dbReference type="GO" id="GO:0022857">
    <property type="term" value="F:transmembrane transporter activity"/>
    <property type="evidence" value="ECO:0007669"/>
    <property type="project" value="TreeGrafter"/>
</dbReference>
<dbReference type="CDD" id="cd03255">
    <property type="entry name" value="ABC_MJ0796_LolCDE_FtsE"/>
    <property type="match status" value="1"/>
</dbReference>
<proteinExistence type="predicted"/>
<dbReference type="Gene3D" id="3.40.50.300">
    <property type="entry name" value="P-loop containing nucleotide triphosphate hydrolases"/>
    <property type="match status" value="1"/>
</dbReference>
<evidence type="ECO:0000256" key="2">
    <source>
        <dbReference type="ARBA" id="ARBA00022741"/>
    </source>
</evidence>
<dbReference type="Pfam" id="PF00005">
    <property type="entry name" value="ABC_tran"/>
    <property type="match status" value="1"/>
</dbReference>
<dbReference type="AlphaFoldDB" id="A0A1M6VA35"/>
<evidence type="ECO:0000313" key="5">
    <source>
        <dbReference type="EMBL" id="SHK78241.1"/>
    </source>
</evidence>
<dbReference type="PROSITE" id="PS00211">
    <property type="entry name" value="ABC_TRANSPORTER_1"/>
    <property type="match status" value="1"/>
</dbReference>
<dbReference type="InterPro" id="IPR003439">
    <property type="entry name" value="ABC_transporter-like_ATP-bd"/>
</dbReference>
<dbReference type="PROSITE" id="PS50893">
    <property type="entry name" value="ABC_TRANSPORTER_2"/>
    <property type="match status" value="1"/>
</dbReference>
<accession>A0A1M6VA35</accession>
<dbReference type="InterPro" id="IPR003593">
    <property type="entry name" value="AAA+_ATPase"/>
</dbReference>
<dbReference type="PANTHER" id="PTHR24220">
    <property type="entry name" value="IMPORT ATP-BINDING PROTEIN"/>
    <property type="match status" value="1"/>
</dbReference>
<evidence type="ECO:0000256" key="1">
    <source>
        <dbReference type="ARBA" id="ARBA00022448"/>
    </source>
</evidence>
<dbReference type="SUPFAM" id="SSF52540">
    <property type="entry name" value="P-loop containing nucleoside triphosphate hydrolases"/>
    <property type="match status" value="1"/>
</dbReference>
<evidence type="ECO:0000256" key="3">
    <source>
        <dbReference type="ARBA" id="ARBA00022840"/>
    </source>
</evidence>